<evidence type="ECO:0000256" key="1">
    <source>
        <dbReference type="ARBA" id="ARBA00005564"/>
    </source>
</evidence>
<evidence type="ECO:0000313" key="3">
    <source>
        <dbReference type="EMBL" id="KAF2757569.1"/>
    </source>
</evidence>
<dbReference type="AlphaFoldDB" id="A0A6A6W5X4"/>
<dbReference type="EMBL" id="ML996573">
    <property type="protein sequence ID" value="KAF2757569.1"/>
    <property type="molecule type" value="Genomic_DNA"/>
</dbReference>
<dbReference type="PANTHER" id="PTHR30344">
    <property type="entry name" value="6-PHOSPHOGLUCONOLACTONASE-RELATED"/>
    <property type="match status" value="1"/>
</dbReference>
<dbReference type="Pfam" id="PF10282">
    <property type="entry name" value="Lactonase"/>
    <property type="match status" value="1"/>
</dbReference>
<dbReference type="GO" id="GO:0016853">
    <property type="term" value="F:isomerase activity"/>
    <property type="evidence" value="ECO:0007669"/>
    <property type="project" value="UniProtKB-KW"/>
</dbReference>
<dbReference type="InterPro" id="IPR019405">
    <property type="entry name" value="Lactonase_7-beta_prop"/>
</dbReference>
<dbReference type="GO" id="GO:0017057">
    <property type="term" value="F:6-phosphogluconolactonase activity"/>
    <property type="evidence" value="ECO:0007669"/>
    <property type="project" value="TreeGrafter"/>
</dbReference>
<gene>
    <name evidence="3" type="ORF">EJ05DRAFT_394709</name>
</gene>
<dbReference type="InterPro" id="IPR015943">
    <property type="entry name" value="WD40/YVTN_repeat-like_dom_sf"/>
</dbReference>
<keyword evidence="4" id="KW-1185">Reference proteome</keyword>
<protein>
    <submittedName>
        <fullName evidence="3">Putative isomerase YbhE</fullName>
    </submittedName>
</protein>
<evidence type="ECO:0000256" key="2">
    <source>
        <dbReference type="SAM" id="SignalP"/>
    </source>
</evidence>
<accession>A0A6A6W5X4</accession>
<reference evidence="3" key="1">
    <citation type="journal article" date="2020" name="Stud. Mycol.">
        <title>101 Dothideomycetes genomes: a test case for predicting lifestyles and emergence of pathogens.</title>
        <authorList>
            <person name="Haridas S."/>
            <person name="Albert R."/>
            <person name="Binder M."/>
            <person name="Bloem J."/>
            <person name="Labutti K."/>
            <person name="Salamov A."/>
            <person name="Andreopoulos B."/>
            <person name="Baker S."/>
            <person name="Barry K."/>
            <person name="Bills G."/>
            <person name="Bluhm B."/>
            <person name="Cannon C."/>
            <person name="Castanera R."/>
            <person name="Culley D."/>
            <person name="Daum C."/>
            <person name="Ezra D."/>
            <person name="Gonzalez J."/>
            <person name="Henrissat B."/>
            <person name="Kuo A."/>
            <person name="Liang C."/>
            <person name="Lipzen A."/>
            <person name="Lutzoni F."/>
            <person name="Magnuson J."/>
            <person name="Mondo S."/>
            <person name="Nolan M."/>
            <person name="Ohm R."/>
            <person name="Pangilinan J."/>
            <person name="Park H.-J."/>
            <person name="Ramirez L."/>
            <person name="Alfaro M."/>
            <person name="Sun H."/>
            <person name="Tritt A."/>
            <person name="Yoshinaga Y."/>
            <person name="Zwiers L.-H."/>
            <person name="Turgeon B."/>
            <person name="Goodwin S."/>
            <person name="Spatafora J."/>
            <person name="Crous P."/>
            <person name="Grigoriev I."/>
        </authorList>
    </citation>
    <scope>NUCLEOTIDE SEQUENCE</scope>
    <source>
        <strain evidence="3">CBS 121739</strain>
    </source>
</reference>
<name>A0A6A6W5X4_9PEZI</name>
<keyword evidence="2" id="KW-0732">Signal</keyword>
<feature type="signal peptide" evidence="2">
    <location>
        <begin position="1"/>
        <end position="20"/>
    </location>
</feature>
<dbReference type="RefSeq" id="XP_033600020.1">
    <property type="nucleotide sequence ID" value="XM_033741362.1"/>
</dbReference>
<dbReference type="GeneID" id="54482416"/>
<keyword evidence="3" id="KW-0413">Isomerase</keyword>
<dbReference type="PANTHER" id="PTHR30344:SF1">
    <property type="entry name" value="6-PHOSPHOGLUCONOLACTONASE"/>
    <property type="match status" value="1"/>
</dbReference>
<dbReference type="InterPro" id="IPR050282">
    <property type="entry name" value="Cycloisomerase_2"/>
</dbReference>
<organism evidence="3 4">
    <name type="scientific">Pseudovirgaria hyperparasitica</name>
    <dbReference type="NCBI Taxonomy" id="470096"/>
    <lineage>
        <taxon>Eukaryota</taxon>
        <taxon>Fungi</taxon>
        <taxon>Dikarya</taxon>
        <taxon>Ascomycota</taxon>
        <taxon>Pezizomycotina</taxon>
        <taxon>Dothideomycetes</taxon>
        <taxon>Dothideomycetes incertae sedis</taxon>
        <taxon>Acrospermales</taxon>
        <taxon>Acrospermaceae</taxon>
        <taxon>Pseudovirgaria</taxon>
    </lineage>
</organism>
<proteinExistence type="inferred from homology"/>
<sequence>MMRLSFFGLALAAAASPISADDQPRAACEDNNARLYVASYSGGIKTLEYTSNDGKLSLTKNGTECNPAAVWLELDKANKVLFCSEETNGGLYSFKQEEDGSLTKLASADVVYAPVSSTLFNNDGNRGIALANYANDSTGGPGLTTLSAPLTGDKLEILHYIDLSKEKGSNANPARQATPHPHQVLLDPTGGFILTPDLGSDMIRFLSIDKSNNNITQVGQIAATPGSGPRHGIFYSPKGTDNYDKANPLYYILTHELDNTLVVYKVTYPTEGQPIWFEQVFDTNTFGGNAPPAGALASEVQIYGKFLYAANRLDMSLRIPPLGSDPKGEATMLSDSIAVFEITDEGHLKFLTLTSAGGVNPRHFSINKAGDLAAVGLSNNNTVVLLKRDVNTGILGDPAAWTDVMAPTTVIFDE</sequence>
<dbReference type="Proteomes" id="UP000799437">
    <property type="component" value="Unassembled WGS sequence"/>
</dbReference>
<dbReference type="InterPro" id="IPR011048">
    <property type="entry name" value="Haem_d1_sf"/>
</dbReference>
<feature type="chain" id="PRO_5025512218" evidence="2">
    <location>
        <begin position="21"/>
        <end position="414"/>
    </location>
</feature>
<dbReference type="Gene3D" id="2.130.10.10">
    <property type="entry name" value="YVTN repeat-like/Quinoprotein amine dehydrogenase"/>
    <property type="match status" value="1"/>
</dbReference>
<dbReference type="SUPFAM" id="SSF51004">
    <property type="entry name" value="C-terminal (heme d1) domain of cytochrome cd1-nitrite reductase"/>
    <property type="match status" value="1"/>
</dbReference>
<dbReference type="OrthoDB" id="9972196at2759"/>
<comment type="similarity">
    <text evidence="1">Belongs to the cycloisomerase 2 family.</text>
</comment>
<evidence type="ECO:0000313" key="4">
    <source>
        <dbReference type="Proteomes" id="UP000799437"/>
    </source>
</evidence>